<gene>
    <name evidence="1" type="ORF">IHE45_16G005500</name>
</gene>
<evidence type="ECO:0000313" key="2">
    <source>
        <dbReference type="Proteomes" id="UP000827976"/>
    </source>
</evidence>
<dbReference type="EMBL" id="CM037026">
    <property type="protein sequence ID" value="KAH7659028.1"/>
    <property type="molecule type" value="Genomic_DNA"/>
</dbReference>
<dbReference type="Proteomes" id="UP000827976">
    <property type="component" value="Chromosome 16"/>
</dbReference>
<organism evidence="1 2">
    <name type="scientific">Dioscorea alata</name>
    <name type="common">Purple yam</name>
    <dbReference type="NCBI Taxonomy" id="55571"/>
    <lineage>
        <taxon>Eukaryota</taxon>
        <taxon>Viridiplantae</taxon>
        <taxon>Streptophyta</taxon>
        <taxon>Embryophyta</taxon>
        <taxon>Tracheophyta</taxon>
        <taxon>Spermatophyta</taxon>
        <taxon>Magnoliopsida</taxon>
        <taxon>Liliopsida</taxon>
        <taxon>Dioscoreales</taxon>
        <taxon>Dioscoreaceae</taxon>
        <taxon>Dioscorea</taxon>
    </lineage>
</organism>
<keyword evidence="2" id="KW-1185">Reference proteome</keyword>
<name>A0ACB7UFD3_DIOAL</name>
<sequence length="878" mass="98169">MPSDEPSDHGAGPTSDSGELLPWLWSIETLAEENWCDASIVQACIDRVPNFWDKASDSIKEKVILRYLRELLNSGAFGSSQFLPLDSDSREVENVPSSEVLCRLLRKASSLCNPTKGMDKGKERSRGHWRGKDLRRYIRRKSSDLPRSSLDLLKNSSVEGHSKLLLSLKESSSLGGLNEANNQVCDIGAEQEREIQMPKMKKPNSAADPANLVTEEDSTRSRQHLPVLNCMDSDGREQLHRNIGGNGCENVQLSRHDSLPHIPSKENSGPQQDSNPPLHEQSHFDGDQIVRVETGNDDDDDNADGYRVVPTNPGANADKAARISVDLDSMADDWTEKHLCVKCNKGGPMFNCSDRSCLMAVHEKCLGTSPYFDERGLYYCPPCSYKMTTTAYRKAKLRMLQAREALSAFLGKDSIQDKLKGTVSVGVPREVNQPGVTIDLDKGEASNVSCEGDKGDVSCADLIFRRSGYETMNDHIESIQLQSHNATVTHAAENDGVNCISEERDVPQKGFVVEKGEASKVSYDGNKGDIFCTDLVLRRSGCKTANDPIEFMQLQSHNATVTHAAENDGMDCRNEERDVPHKGFVVEENHHGSKQLQPHNAIVTPTADNDDTNCNNEEMDVPQKGLVVEENHHGSKQLQFNNAIVTPTIADGDTNYINEGRDVPHESFVAEENQHSEPDADNDSRNLRCQDLNSVQTRNEHGSVVVEGKQHNEDNRDTGNMLRDDEPPETIMNFHTENTTDPGSSVSPTSGKHAKRRKLDLEMENHPPRVPAKAKEEKKLSSDNGNKRRTQNKRYSNPIVPLGRRTRLHWTAEEEEILKTAVQKFANDGERTLPWTKILDFGRHIFHKTRQPGDLKDKWRNIRNKEASKGMERNPDRR</sequence>
<comment type="caution">
    <text evidence="1">The sequence shown here is derived from an EMBL/GenBank/DDBJ whole genome shotgun (WGS) entry which is preliminary data.</text>
</comment>
<evidence type="ECO:0000313" key="1">
    <source>
        <dbReference type="EMBL" id="KAH7659028.1"/>
    </source>
</evidence>
<proteinExistence type="predicted"/>
<protein>
    <submittedName>
        <fullName evidence="1">Zinc finger RING/FYVE/PHD-type protein</fullName>
    </submittedName>
</protein>
<accession>A0ACB7UFD3</accession>
<reference evidence="2" key="1">
    <citation type="journal article" date="2022" name="Nat. Commun.">
        <title>Chromosome evolution and the genetic basis of agronomically important traits in greater yam.</title>
        <authorList>
            <person name="Bredeson J.V."/>
            <person name="Lyons J.B."/>
            <person name="Oniyinde I.O."/>
            <person name="Okereke N.R."/>
            <person name="Kolade O."/>
            <person name="Nnabue I."/>
            <person name="Nwadili C.O."/>
            <person name="Hribova E."/>
            <person name="Parker M."/>
            <person name="Nwogha J."/>
            <person name="Shu S."/>
            <person name="Carlson J."/>
            <person name="Kariba R."/>
            <person name="Muthemba S."/>
            <person name="Knop K."/>
            <person name="Barton G.J."/>
            <person name="Sherwood A.V."/>
            <person name="Lopez-Montes A."/>
            <person name="Asiedu R."/>
            <person name="Jamnadass R."/>
            <person name="Muchugi A."/>
            <person name="Goodstein D."/>
            <person name="Egesi C.N."/>
            <person name="Featherston J."/>
            <person name="Asfaw A."/>
            <person name="Simpson G.G."/>
            <person name="Dolezel J."/>
            <person name="Hendre P.S."/>
            <person name="Van Deynze A."/>
            <person name="Kumar P.L."/>
            <person name="Obidiegwu J.E."/>
            <person name="Bhattacharjee R."/>
            <person name="Rokhsar D.S."/>
        </authorList>
    </citation>
    <scope>NUCLEOTIDE SEQUENCE [LARGE SCALE GENOMIC DNA]</scope>
    <source>
        <strain evidence="2">cv. TDa95/00328</strain>
    </source>
</reference>